<dbReference type="InterPro" id="IPR001647">
    <property type="entry name" value="HTH_TetR"/>
</dbReference>
<dbReference type="Pfam" id="PF00440">
    <property type="entry name" value="TetR_N"/>
    <property type="match status" value="1"/>
</dbReference>
<feature type="DNA-binding region" description="H-T-H motif" evidence="2">
    <location>
        <begin position="30"/>
        <end position="49"/>
    </location>
</feature>
<evidence type="ECO:0000256" key="1">
    <source>
        <dbReference type="ARBA" id="ARBA00023125"/>
    </source>
</evidence>
<keyword evidence="6" id="KW-1185">Reference proteome</keyword>
<dbReference type="GO" id="GO:0000976">
    <property type="term" value="F:transcription cis-regulatory region binding"/>
    <property type="evidence" value="ECO:0007669"/>
    <property type="project" value="TreeGrafter"/>
</dbReference>
<dbReference type="PANTHER" id="PTHR30055:SF184">
    <property type="entry name" value="HTH-TYPE TRANSCRIPTIONAL REGULATOR ETHR"/>
    <property type="match status" value="1"/>
</dbReference>
<feature type="domain" description="HTH tetR-type" evidence="4">
    <location>
        <begin position="6"/>
        <end position="67"/>
    </location>
</feature>
<dbReference type="InterPro" id="IPR036271">
    <property type="entry name" value="Tet_transcr_reg_TetR-rel_C_sf"/>
</dbReference>
<accession>A0A930Y7Q6</accession>
<reference evidence="5" key="1">
    <citation type="submission" date="2020-11" db="EMBL/GenBank/DDBJ databases">
        <title>Nocardioides sp. CBS4Y-1, whole genome shotgun sequence.</title>
        <authorList>
            <person name="Tuo L."/>
        </authorList>
    </citation>
    <scope>NUCLEOTIDE SEQUENCE</scope>
    <source>
        <strain evidence="5">CBS4Y-1</strain>
    </source>
</reference>
<proteinExistence type="predicted"/>
<evidence type="ECO:0000256" key="3">
    <source>
        <dbReference type="SAM" id="MobiDB-lite"/>
    </source>
</evidence>
<dbReference type="InterPro" id="IPR050109">
    <property type="entry name" value="HTH-type_TetR-like_transc_reg"/>
</dbReference>
<dbReference type="Gene3D" id="1.10.10.60">
    <property type="entry name" value="Homeodomain-like"/>
    <property type="match status" value="1"/>
</dbReference>
<name>A0A930Y7Q6_9ACTN</name>
<dbReference type="Pfam" id="PF21313">
    <property type="entry name" value="EthR_C"/>
    <property type="match status" value="1"/>
</dbReference>
<dbReference type="GO" id="GO:0003700">
    <property type="term" value="F:DNA-binding transcription factor activity"/>
    <property type="evidence" value="ECO:0007669"/>
    <property type="project" value="TreeGrafter"/>
</dbReference>
<dbReference type="Gene3D" id="1.10.357.10">
    <property type="entry name" value="Tetracycline Repressor, domain 2"/>
    <property type="match status" value="1"/>
</dbReference>
<comment type="caution">
    <text evidence="5">The sequence shown here is derived from an EMBL/GenBank/DDBJ whole genome shotgun (WGS) entry which is preliminary data.</text>
</comment>
<gene>
    <name evidence="5" type="ORF">ISG29_11145</name>
</gene>
<organism evidence="5 6">
    <name type="scientific">Nocardioides acrostichi</name>
    <dbReference type="NCBI Taxonomy" id="2784339"/>
    <lineage>
        <taxon>Bacteria</taxon>
        <taxon>Bacillati</taxon>
        <taxon>Actinomycetota</taxon>
        <taxon>Actinomycetes</taxon>
        <taxon>Propionibacteriales</taxon>
        <taxon>Nocardioidaceae</taxon>
        <taxon>Nocardioides</taxon>
    </lineage>
</organism>
<dbReference type="EMBL" id="JADIVZ010000004">
    <property type="protein sequence ID" value="MBF4162246.1"/>
    <property type="molecule type" value="Genomic_DNA"/>
</dbReference>
<evidence type="ECO:0000313" key="5">
    <source>
        <dbReference type="EMBL" id="MBF4162246.1"/>
    </source>
</evidence>
<dbReference type="PROSITE" id="PS50977">
    <property type="entry name" value="HTH_TETR_2"/>
    <property type="match status" value="1"/>
</dbReference>
<feature type="region of interest" description="Disordered" evidence="3">
    <location>
        <begin position="193"/>
        <end position="231"/>
    </location>
</feature>
<dbReference type="InterPro" id="IPR009057">
    <property type="entry name" value="Homeodomain-like_sf"/>
</dbReference>
<dbReference type="SUPFAM" id="SSF46689">
    <property type="entry name" value="Homeodomain-like"/>
    <property type="match status" value="1"/>
</dbReference>
<dbReference type="PANTHER" id="PTHR30055">
    <property type="entry name" value="HTH-TYPE TRANSCRIPTIONAL REGULATOR RUTR"/>
    <property type="match status" value="1"/>
</dbReference>
<evidence type="ECO:0000313" key="6">
    <source>
        <dbReference type="Proteomes" id="UP000656804"/>
    </source>
</evidence>
<keyword evidence="1 2" id="KW-0238">DNA-binding</keyword>
<feature type="compositionally biased region" description="Acidic residues" evidence="3">
    <location>
        <begin position="203"/>
        <end position="220"/>
    </location>
</feature>
<dbReference type="Proteomes" id="UP000656804">
    <property type="component" value="Unassembled WGS sequence"/>
</dbReference>
<evidence type="ECO:0000259" key="4">
    <source>
        <dbReference type="PROSITE" id="PS50977"/>
    </source>
</evidence>
<dbReference type="InterPro" id="IPR049397">
    <property type="entry name" value="EthR_C"/>
</dbReference>
<dbReference type="AlphaFoldDB" id="A0A930Y7Q6"/>
<sequence length="231" mass="24513">MLPKGDQRRAALLVSLGDLLTESSDLESVNVADISRRAGVTRSAFYFYFDNKAAAVTALAEQTYADALAAAHRLDDLAVAPLTRITSMLDGLFAAVEDHAPLVRATLEARASSADVRAVWDAQRLSFVEHLAGVVDAERQAGQAPAGADATLLATMLLELNDRAIERLVQGSVDRAGLLDTVASIWLRTIYSPDPASAPLPDPEPDPDMGPETDPDMDPESDPHPAAEGTA</sequence>
<dbReference type="SUPFAM" id="SSF48498">
    <property type="entry name" value="Tetracyclin repressor-like, C-terminal domain"/>
    <property type="match status" value="1"/>
</dbReference>
<protein>
    <submittedName>
        <fullName evidence="5">TetR/AcrR family transcriptional regulator</fullName>
    </submittedName>
</protein>
<evidence type="ECO:0000256" key="2">
    <source>
        <dbReference type="PROSITE-ProRule" id="PRU00335"/>
    </source>
</evidence>